<dbReference type="AlphaFoldDB" id="A0A8E2J586"/>
<accession>A0A8E2J586</accession>
<evidence type="ECO:0000313" key="6">
    <source>
        <dbReference type="EMBL" id="OCH95027.1"/>
    </source>
</evidence>
<keyword evidence="2 5" id="KW-0812">Transmembrane</keyword>
<keyword evidence="4 5" id="KW-0472">Membrane</keyword>
<evidence type="ECO:0000256" key="2">
    <source>
        <dbReference type="ARBA" id="ARBA00022692"/>
    </source>
</evidence>
<dbReference type="GO" id="GO:0035838">
    <property type="term" value="C:growing cell tip"/>
    <property type="evidence" value="ECO:0007669"/>
    <property type="project" value="TreeGrafter"/>
</dbReference>
<evidence type="ECO:0000256" key="1">
    <source>
        <dbReference type="ARBA" id="ARBA00004141"/>
    </source>
</evidence>
<evidence type="ECO:0000256" key="4">
    <source>
        <dbReference type="ARBA" id="ARBA00023136"/>
    </source>
</evidence>
<gene>
    <name evidence="6" type="ORF">OBBRIDRAFT_24913</name>
</gene>
<feature type="transmembrane region" description="Helical" evidence="5">
    <location>
        <begin position="193"/>
        <end position="218"/>
    </location>
</feature>
<dbReference type="OrthoDB" id="2354757at2759"/>
<evidence type="ECO:0000313" key="7">
    <source>
        <dbReference type="Proteomes" id="UP000250043"/>
    </source>
</evidence>
<evidence type="ECO:0000256" key="3">
    <source>
        <dbReference type="ARBA" id="ARBA00022989"/>
    </source>
</evidence>
<comment type="subcellular location">
    <subcellularLocation>
        <location evidence="1">Membrane</location>
        <topology evidence="1">Multi-pass membrane protein</topology>
    </subcellularLocation>
</comment>
<keyword evidence="3 5" id="KW-1133">Transmembrane helix</keyword>
<dbReference type="GO" id="GO:0032153">
    <property type="term" value="C:cell division site"/>
    <property type="evidence" value="ECO:0007669"/>
    <property type="project" value="TreeGrafter"/>
</dbReference>
<protein>
    <submittedName>
        <fullName evidence="6">Pali-domain-containing protein</fullName>
    </submittedName>
</protein>
<dbReference type="GO" id="GO:0005886">
    <property type="term" value="C:plasma membrane"/>
    <property type="evidence" value="ECO:0007669"/>
    <property type="project" value="InterPro"/>
</dbReference>
<organism evidence="6 7">
    <name type="scientific">Obba rivulosa</name>
    <dbReference type="NCBI Taxonomy" id="1052685"/>
    <lineage>
        <taxon>Eukaryota</taxon>
        <taxon>Fungi</taxon>
        <taxon>Dikarya</taxon>
        <taxon>Basidiomycota</taxon>
        <taxon>Agaricomycotina</taxon>
        <taxon>Agaricomycetes</taxon>
        <taxon>Polyporales</taxon>
        <taxon>Gelatoporiaceae</taxon>
        <taxon>Obba</taxon>
    </lineage>
</organism>
<proteinExistence type="predicted"/>
<evidence type="ECO:0000256" key="5">
    <source>
        <dbReference type="SAM" id="Phobius"/>
    </source>
</evidence>
<dbReference type="Pfam" id="PF06687">
    <property type="entry name" value="SUR7"/>
    <property type="match status" value="1"/>
</dbReference>
<feature type="transmembrane region" description="Helical" evidence="5">
    <location>
        <begin position="108"/>
        <end position="133"/>
    </location>
</feature>
<dbReference type="InterPro" id="IPR051380">
    <property type="entry name" value="pH-response_reg_palI/RIM9"/>
</dbReference>
<dbReference type="PANTHER" id="PTHR28013:SF3">
    <property type="entry name" value="PROTEIN DCV1-RELATED"/>
    <property type="match status" value="1"/>
</dbReference>
<keyword evidence="7" id="KW-1185">Reference proteome</keyword>
<dbReference type="Proteomes" id="UP000250043">
    <property type="component" value="Unassembled WGS sequence"/>
</dbReference>
<name>A0A8E2J586_9APHY</name>
<dbReference type="PANTHER" id="PTHR28013">
    <property type="entry name" value="PROTEIN DCV1-RELATED"/>
    <property type="match status" value="1"/>
</dbReference>
<sequence length="229" mass="24419">MLAKITPVFLFIAFLLELLVSLSVPVIKSIYLFRLSVNASISLLDTSASGSVKFGVWGYCISAVDVSIIGNDHDVNARCSKTALGYTFDDTIASALHVSNLGNSISHAVSAALVMHPIACGLTFTALLSSLFMIRWRSNDISHSVSIATLIGGLSAAVLTTVAFLVDVLFVATVRYNIDSESHGILDLAWGNAVWMMLGATIALWISIVGACAAVCMCRRPIKTDAQNY</sequence>
<dbReference type="EMBL" id="KV722339">
    <property type="protein sequence ID" value="OCH95027.1"/>
    <property type="molecule type" value="Genomic_DNA"/>
</dbReference>
<dbReference type="InterPro" id="IPR009571">
    <property type="entry name" value="SUR7/Rim9-like_fungi"/>
</dbReference>
<feature type="transmembrane region" description="Helical" evidence="5">
    <location>
        <begin position="145"/>
        <end position="173"/>
    </location>
</feature>
<reference evidence="6 7" key="1">
    <citation type="submission" date="2016-07" db="EMBL/GenBank/DDBJ databases">
        <title>Draft genome of the white-rot fungus Obba rivulosa 3A-2.</title>
        <authorList>
            <consortium name="DOE Joint Genome Institute"/>
            <person name="Miettinen O."/>
            <person name="Riley R."/>
            <person name="Acob R."/>
            <person name="Barry K."/>
            <person name="Cullen D."/>
            <person name="De Vries R."/>
            <person name="Hainaut M."/>
            <person name="Hatakka A."/>
            <person name="Henrissat B."/>
            <person name="Hilden K."/>
            <person name="Kuo R."/>
            <person name="Labutti K."/>
            <person name="Lipzen A."/>
            <person name="Makela M.R."/>
            <person name="Sandor L."/>
            <person name="Spatafora J.W."/>
            <person name="Grigoriev I.V."/>
            <person name="Hibbett D.S."/>
        </authorList>
    </citation>
    <scope>NUCLEOTIDE SEQUENCE [LARGE SCALE GENOMIC DNA]</scope>
    <source>
        <strain evidence="6 7">3A-2</strain>
    </source>
</reference>